<dbReference type="GO" id="GO:0071978">
    <property type="term" value="P:bacterial-type flagellum-dependent swarming motility"/>
    <property type="evidence" value="ECO:0007669"/>
    <property type="project" value="InterPro"/>
</dbReference>
<organism evidence="10">
    <name type="scientific">hydrothermal vent metagenome</name>
    <dbReference type="NCBI Taxonomy" id="652676"/>
    <lineage>
        <taxon>unclassified sequences</taxon>
        <taxon>metagenomes</taxon>
        <taxon>ecological metagenomes</taxon>
    </lineage>
</organism>
<evidence type="ECO:0000313" key="10">
    <source>
        <dbReference type="EMBL" id="CUV08585.1"/>
    </source>
</evidence>
<dbReference type="EMBL" id="FAXC01000086">
    <property type="protein sequence ID" value="CUV08585.1"/>
    <property type="molecule type" value="Genomic_DNA"/>
</dbReference>
<evidence type="ECO:0000256" key="8">
    <source>
        <dbReference type="SAM" id="Phobius"/>
    </source>
</evidence>
<feature type="transmembrane region" description="Helical" evidence="8">
    <location>
        <begin position="145"/>
        <end position="171"/>
    </location>
</feature>
<evidence type="ECO:0000256" key="4">
    <source>
        <dbReference type="ARBA" id="ARBA00022475"/>
    </source>
</evidence>
<evidence type="ECO:0000256" key="6">
    <source>
        <dbReference type="ARBA" id="ARBA00022989"/>
    </source>
</evidence>
<dbReference type="InterPro" id="IPR000540">
    <property type="entry name" value="Flag_MotA_CS"/>
</dbReference>
<keyword evidence="4" id="KW-1003">Cell membrane</keyword>
<comment type="similarity">
    <text evidence="2">Belongs to the MotA family.</text>
</comment>
<dbReference type="PANTHER" id="PTHR30433">
    <property type="entry name" value="CHEMOTAXIS PROTEIN MOTA"/>
    <property type="match status" value="1"/>
</dbReference>
<evidence type="ECO:0000256" key="7">
    <source>
        <dbReference type="ARBA" id="ARBA00023136"/>
    </source>
</evidence>
<keyword evidence="7 8" id="KW-0472">Membrane</keyword>
<comment type="subcellular location">
    <subcellularLocation>
        <location evidence="1">Cell membrane</location>
        <topology evidence="1">Multi-pass membrane protein</topology>
    </subcellularLocation>
</comment>
<keyword evidence="3" id="KW-0813">Transport</keyword>
<evidence type="ECO:0000256" key="2">
    <source>
        <dbReference type="ARBA" id="ARBA00008038"/>
    </source>
</evidence>
<evidence type="ECO:0000256" key="1">
    <source>
        <dbReference type="ARBA" id="ARBA00004651"/>
    </source>
</evidence>
<evidence type="ECO:0000256" key="3">
    <source>
        <dbReference type="ARBA" id="ARBA00022448"/>
    </source>
</evidence>
<evidence type="ECO:0000259" key="9">
    <source>
        <dbReference type="Pfam" id="PF01618"/>
    </source>
</evidence>
<dbReference type="AlphaFoldDB" id="A0A160VDU4"/>
<keyword evidence="10" id="KW-0282">Flagellum</keyword>
<dbReference type="InterPro" id="IPR002898">
    <property type="entry name" value="MotA_ExbB_proton_chnl"/>
</dbReference>
<accession>A0A160VDU4</accession>
<dbReference type="GO" id="GO:0005886">
    <property type="term" value="C:plasma membrane"/>
    <property type="evidence" value="ECO:0007669"/>
    <property type="project" value="UniProtKB-SubCell"/>
</dbReference>
<dbReference type="GO" id="GO:0006935">
    <property type="term" value="P:chemotaxis"/>
    <property type="evidence" value="ECO:0007669"/>
    <property type="project" value="InterPro"/>
</dbReference>
<dbReference type="PROSITE" id="PS01307">
    <property type="entry name" value="MOTA"/>
    <property type="match status" value="1"/>
</dbReference>
<feature type="transmembrane region" description="Helical" evidence="8">
    <location>
        <begin position="27"/>
        <end position="49"/>
    </location>
</feature>
<protein>
    <submittedName>
        <fullName evidence="10">Flagellar motor rotation protein MotA</fullName>
    </submittedName>
</protein>
<name>A0A160VDU4_9ZZZZ</name>
<proteinExistence type="inferred from homology"/>
<feature type="domain" description="MotA/TolQ/ExbB proton channel" evidence="9">
    <location>
        <begin position="103"/>
        <end position="232"/>
    </location>
</feature>
<keyword evidence="10" id="KW-0966">Cell projection</keyword>
<sequence length="269" mass="29433">MDFGTLIGLFAGVGIIAIGVLRGGGDLYWFFSLNSVLIVFGGTLAAAMVNYPLKNILGLFGILKNAFSSEEYDYQGVIGELVEKGEKARKNGVLSLEADLPLIESTFLRNGIELAINERDSARLRNYLNLEMSNIQNRHKMGQEIFFYLGAYAPAFGMLGTVMGLIIMMNNFSGGSVADLNSIDFDVAKKFAQLLGGMGLALITTFYGVLLANLVFLPIGGKLTRKSQEEMMLKSIVVEGIISIHSKEHPILMREKLMTFVPQSARLES</sequence>
<gene>
    <name evidence="10" type="ORF">MGWOODY_Mmi1827</name>
</gene>
<keyword evidence="6 8" id="KW-1133">Transmembrane helix</keyword>
<dbReference type="InterPro" id="IPR047055">
    <property type="entry name" value="MotA-like"/>
</dbReference>
<evidence type="ECO:0000256" key="5">
    <source>
        <dbReference type="ARBA" id="ARBA00022692"/>
    </source>
</evidence>
<reference evidence="10" key="1">
    <citation type="submission" date="2015-10" db="EMBL/GenBank/DDBJ databases">
        <authorList>
            <person name="Gilbert D.G."/>
        </authorList>
    </citation>
    <scope>NUCLEOTIDE SEQUENCE</scope>
</reference>
<keyword evidence="5 8" id="KW-0812">Transmembrane</keyword>
<dbReference type="Pfam" id="PF01618">
    <property type="entry name" value="MotA_ExbB"/>
    <property type="match status" value="1"/>
</dbReference>
<keyword evidence="10" id="KW-0969">Cilium</keyword>
<dbReference type="PANTHER" id="PTHR30433:SF2">
    <property type="entry name" value="MOTILITY PROTEIN A"/>
    <property type="match status" value="1"/>
</dbReference>
<feature type="transmembrane region" description="Helical" evidence="8">
    <location>
        <begin position="191"/>
        <end position="217"/>
    </location>
</feature>